<comment type="subcellular location">
    <subcellularLocation>
        <location evidence="1">Cytoplasmic vesicle</location>
        <location evidence="1">Secretory vesicle</location>
    </subcellularLocation>
    <subcellularLocation>
        <location evidence="2">Secreted</location>
    </subcellularLocation>
</comment>
<feature type="compositionally biased region" description="Basic and acidic residues" evidence="8">
    <location>
        <begin position="133"/>
        <end position="166"/>
    </location>
</feature>
<comment type="caution">
    <text evidence="9">The sequence shown here is derived from an EMBL/GenBank/DDBJ whole genome shotgun (WGS) entry which is preliminary data.</text>
</comment>
<sequence>MSTSCEVPERCPLPARCLRDVHALTSAEVRSVLSLPVTSSQLENEDVQVMKCIVEALADVLSRPRPLPVSQECLVLLKTGGQERAQLQRDAAAPLDPVTETPPTPGDASDRSMLEALGGPGERSILSQKRRTGNRDGEGEKSERRRDGESQEDGDIVKEVHLKREDEESPGSHVSESVEEWSEGKAEKREGEEEEEEEEEEGSKAKRVNSEENSEEENMTKVEKSAASDEKRDAHGGKSKGLMFGEKDEEEQKKRSSLFSHKQEEDVKRGSRESLKRWAKRGKNGLQLKKKTGGKEAQHVSGQQEVPHHSKELAEDGEEKKKKRDTQRSPEEKELQMLASRAPEERKGLEEEGSASRKTEEPEIESLAAIESELENVAQKLHELRRG</sequence>
<dbReference type="InterPro" id="IPR001819">
    <property type="entry name" value="Chromogranin_AB"/>
</dbReference>
<feature type="compositionally biased region" description="Basic and acidic residues" evidence="8">
    <location>
        <begin position="261"/>
        <end position="276"/>
    </location>
</feature>
<dbReference type="GO" id="GO:0042742">
    <property type="term" value="P:defense response to bacterium"/>
    <property type="evidence" value="ECO:0007669"/>
    <property type="project" value="TreeGrafter"/>
</dbReference>
<feature type="compositionally biased region" description="Basic residues" evidence="8">
    <location>
        <begin position="277"/>
        <end position="292"/>
    </location>
</feature>
<organism evidence="9 10">
    <name type="scientific">Scophthalmus maximus</name>
    <name type="common">Turbot</name>
    <name type="synonym">Psetta maxima</name>
    <dbReference type="NCBI Taxonomy" id="52904"/>
    <lineage>
        <taxon>Eukaryota</taxon>
        <taxon>Metazoa</taxon>
        <taxon>Chordata</taxon>
        <taxon>Craniata</taxon>
        <taxon>Vertebrata</taxon>
        <taxon>Euteleostomi</taxon>
        <taxon>Actinopterygii</taxon>
        <taxon>Neopterygii</taxon>
        <taxon>Teleostei</taxon>
        <taxon>Neoteleostei</taxon>
        <taxon>Acanthomorphata</taxon>
        <taxon>Carangaria</taxon>
        <taxon>Pleuronectiformes</taxon>
        <taxon>Pleuronectoidei</taxon>
        <taxon>Scophthalmidae</taxon>
        <taxon>Scophthalmus</taxon>
    </lineage>
</organism>
<evidence type="ECO:0000256" key="3">
    <source>
        <dbReference type="ARBA" id="ARBA00005723"/>
    </source>
</evidence>
<dbReference type="PANTHER" id="PTHR10583:SF1">
    <property type="entry name" value="CHROMOGRANIN-A"/>
    <property type="match status" value="1"/>
</dbReference>
<evidence type="ECO:0000256" key="5">
    <source>
        <dbReference type="ARBA" id="ARBA00023157"/>
    </source>
</evidence>
<name>A0A6A4RSM3_SCOMX</name>
<dbReference type="GO" id="GO:0046676">
    <property type="term" value="P:negative regulation of insulin secretion"/>
    <property type="evidence" value="ECO:0007669"/>
    <property type="project" value="TreeGrafter"/>
</dbReference>
<feature type="compositionally biased region" description="Acidic residues" evidence="8">
    <location>
        <begin position="192"/>
        <end position="201"/>
    </location>
</feature>
<keyword evidence="6" id="KW-0968">Cytoplasmic vesicle</keyword>
<evidence type="ECO:0000256" key="7">
    <source>
        <dbReference type="ARBA" id="ARBA00040787"/>
    </source>
</evidence>
<dbReference type="EMBL" id="VEVO01000022">
    <property type="protein sequence ID" value="KAF0023289.1"/>
    <property type="molecule type" value="Genomic_DNA"/>
</dbReference>
<dbReference type="Pfam" id="PF01271">
    <property type="entry name" value="Granin"/>
    <property type="match status" value="1"/>
</dbReference>
<dbReference type="GO" id="GO:0042583">
    <property type="term" value="C:chromaffin granule"/>
    <property type="evidence" value="ECO:0007669"/>
    <property type="project" value="TreeGrafter"/>
</dbReference>
<gene>
    <name evidence="9" type="ORF">F2P81_023919</name>
</gene>
<protein>
    <recommendedName>
        <fullName evidence="7">Chromogranin-A</fullName>
    </recommendedName>
</protein>
<proteinExistence type="inferred from homology"/>
<feature type="compositionally biased region" description="Basic and acidic residues" evidence="8">
    <location>
        <begin position="218"/>
        <end position="236"/>
    </location>
</feature>
<dbReference type="AlphaFoldDB" id="A0A6A4RSM3"/>
<evidence type="ECO:0000256" key="8">
    <source>
        <dbReference type="SAM" id="MobiDB-lite"/>
    </source>
</evidence>
<evidence type="ECO:0000256" key="4">
    <source>
        <dbReference type="ARBA" id="ARBA00022525"/>
    </source>
</evidence>
<dbReference type="GO" id="GO:0030133">
    <property type="term" value="C:transport vesicle"/>
    <property type="evidence" value="ECO:0007669"/>
    <property type="project" value="UniProtKB-SubCell"/>
</dbReference>
<dbReference type="GO" id="GO:0086030">
    <property type="term" value="P:adenylate cyclase-activating adrenergic receptor signaling pathway involved in cardiac muscle relaxation"/>
    <property type="evidence" value="ECO:0007669"/>
    <property type="project" value="TreeGrafter"/>
</dbReference>
<evidence type="ECO:0000256" key="2">
    <source>
        <dbReference type="ARBA" id="ARBA00004613"/>
    </source>
</evidence>
<feature type="compositionally biased region" description="Basic and acidic residues" evidence="8">
    <location>
        <begin position="342"/>
        <end position="361"/>
    </location>
</feature>
<feature type="compositionally biased region" description="Basic and acidic residues" evidence="8">
    <location>
        <begin position="306"/>
        <end position="335"/>
    </location>
</feature>
<dbReference type="InterPro" id="IPR018054">
    <property type="entry name" value="Chromogranin_CS"/>
</dbReference>
<keyword evidence="5" id="KW-1015">Disulfide bond</keyword>
<feature type="region of interest" description="Disordered" evidence="8">
    <location>
        <begin position="87"/>
        <end position="366"/>
    </location>
</feature>
<reference evidence="9 10" key="1">
    <citation type="submission" date="2019-06" db="EMBL/GenBank/DDBJ databases">
        <title>Draft genomes of female and male turbot (Scophthalmus maximus).</title>
        <authorList>
            <person name="Xu H."/>
            <person name="Xu X.-W."/>
            <person name="Shao C."/>
            <person name="Chen S."/>
        </authorList>
    </citation>
    <scope>NUCLEOTIDE SEQUENCE [LARGE SCALE GENOMIC DNA]</scope>
    <source>
        <strain evidence="9">Ysfricsl-2016a</strain>
        <tissue evidence="9">Blood</tissue>
    </source>
</reference>
<dbReference type="GO" id="GO:0033604">
    <property type="term" value="P:negative regulation of catecholamine secretion"/>
    <property type="evidence" value="ECO:0007669"/>
    <property type="project" value="TreeGrafter"/>
</dbReference>
<dbReference type="GO" id="GO:0005615">
    <property type="term" value="C:extracellular space"/>
    <property type="evidence" value="ECO:0007669"/>
    <property type="project" value="TreeGrafter"/>
</dbReference>
<comment type="similarity">
    <text evidence="3">Belongs to the chromogranin/secretogranin protein family.</text>
</comment>
<keyword evidence="4" id="KW-0964">Secreted</keyword>
<evidence type="ECO:0000313" key="9">
    <source>
        <dbReference type="EMBL" id="KAF0023289.1"/>
    </source>
</evidence>
<evidence type="ECO:0000313" key="10">
    <source>
        <dbReference type="Proteomes" id="UP000438429"/>
    </source>
</evidence>
<dbReference type="PROSITE" id="PS00422">
    <property type="entry name" value="GRANINS_1"/>
    <property type="match status" value="1"/>
</dbReference>
<accession>A0A6A4RSM3</accession>
<dbReference type="PANTHER" id="PTHR10583">
    <property type="entry name" value="CHROMOGRANIN"/>
    <property type="match status" value="1"/>
</dbReference>
<evidence type="ECO:0000256" key="6">
    <source>
        <dbReference type="ARBA" id="ARBA00023329"/>
    </source>
</evidence>
<feature type="compositionally biased region" description="Basic and acidic residues" evidence="8">
    <location>
        <begin position="182"/>
        <end position="191"/>
    </location>
</feature>
<evidence type="ECO:0000256" key="1">
    <source>
        <dbReference type="ARBA" id="ARBA00004398"/>
    </source>
</evidence>
<dbReference type="InterPro" id="IPR001990">
    <property type="entry name" value="Granin"/>
</dbReference>
<dbReference type="Proteomes" id="UP000438429">
    <property type="component" value="Unassembled WGS sequence"/>
</dbReference>